<feature type="transmembrane region" description="Helical" evidence="10">
    <location>
        <begin position="174"/>
        <end position="194"/>
    </location>
</feature>
<dbReference type="Pfam" id="PF02705">
    <property type="entry name" value="K_trans"/>
    <property type="match status" value="1"/>
</dbReference>
<keyword evidence="8" id="KW-0406">Ion transport</keyword>
<name>A0A1C4BW79_9GAMM</name>
<keyword evidence="9 10" id="KW-0472">Membrane</keyword>
<feature type="domain" description="K+ potassium transporter C-terminal" evidence="12">
    <location>
        <begin position="485"/>
        <end position="634"/>
    </location>
</feature>
<dbReference type="InterPro" id="IPR003855">
    <property type="entry name" value="K+_transporter"/>
</dbReference>
<dbReference type="Proteomes" id="UP000199670">
    <property type="component" value="Unassembled WGS sequence"/>
</dbReference>
<organism evidence="13 14">
    <name type="scientific">Gilliamella bombicola</name>
    <dbReference type="NCBI Taxonomy" id="1798182"/>
    <lineage>
        <taxon>Bacteria</taxon>
        <taxon>Pseudomonadati</taxon>
        <taxon>Pseudomonadota</taxon>
        <taxon>Gammaproteobacteria</taxon>
        <taxon>Orbales</taxon>
        <taxon>Orbaceae</taxon>
        <taxon>Gilliamella</taxon>
    </lineage>
</organism>
<dbReference type="GO" id="GO:0015293">
    <property type="term" value="F:symporter activity"/>
    <property type="evidence" value="ECO:0007669"/>
    <property type="project" value="UniProtKB-KW"/>
</dbReference>
<evidence type="ECO:0000256" key="7">
    <source>
        <dbReference type="ARBA" id="ARBA00022989"/>
    </source>
</evidence>
<dbReference type="AlphaFoldDB" id="A0A1C4BW79"/>
<dbReference type="GO" id="GO:0015079">
    <property type="term" value="F:potassium ion transmembrane transporter activity"/>
    <property type="evidence" value="ECO:0007669"/>
    <property type="project" value="InterPro"/>
</dbReference>
<feature type="transmembrane region" description="Helical" evidence="10">
    <location>
        <begin position="370"/>
        <end position="391"/>
    </location>
</feature>
<keyword evidence="2" id="KW-0813">Transport</keyword>
<feature type="transmembrane region" description="Helical" evidence="10">
    <location>
        <begin position="290"/>
        <end position="311"/>
    </location>
</feature>
<evidence type="ECO:0000256" key="5">
    <source>
        <dbReference type="ARBA" id="ARBA00022847"/>
    </source>
</evidence>
<keyword evidence="3" id="KW-0633">Potassium transport</keyword>
<feature type="transmembrane region" description="Helical" evidence="10">
    <location>
        <begin position="423"/>
        <end position="445"/>
    </location>
</feature>
<reference evidence="14" key="1">
    <citation type="submission" date="2016-08" db="EMBL/GenBank/DDBJ databases">
        <authorList>
            <person name="Varghese N."/>
            <person name="Submissions Spin"/>
        </authorList>
    </citation>
    <scope>NUCLEOTIDE SEQUENCE [LARGE SCALE GENOMIC DNA]</scope>
    <source>
        <strain evidence="14">R-53248</strain>
    </source>
</reference>
<keyword evidence="5" id="KW-0769">Symport</keyword>
<keyword evidence="4 10" id="KW-0812">Transmembrane</keyword>
<gene>
    <name evidence="13" type="ORF">GA0061081_10632</name>
</gene>
<evidence type="ECO:0000256" key="6">
    <source>
        <dbReference type="ARBA" id="ARBA00022958"/>
    </source>
</evidence>
<evidence type="ECO:0000256" key="1">
    <source>
        <dbReference type="ARBA" id="ARBA00004141"/>
    </source>
</evidence>
<evidence type="ECO:0000259" key="12">
    <source>
        <dbReference type="Pfam" id="PF22776"/>
    </source>
</evidence>
<accession>A0A1C4BW79</accession>
<protein>
    <submittedName>
        <fullName evidence="13">KUP system potassium uptake protein</fullName>
    </submittedName>
</protein>
<feature type="transmembrane region" description="Helical" evidence="10">
    <location>
        <begin position="398"/>
        <end position="417"/>
    </location>
</feature>
<evidence type="ECO:0000256" key="8">
    <source>
        <dbReference type="ARBA" id="ARBA00023065"/>
    </source>
</evidence>
<dbReference type="Pfam" id="PF22776">
    <property type="entry name" value="K_trans_C"/>
    <property type="match status" value="1"/>
</dbReference>
<feature type="transmembrane region" description="Helical" evidence="10">
    <location>
        <begin position="142"/>
        <end position="162"/>
    </location>
</feature>
<evidence type="ECO:0000256" key="9">
    <source>
        <dbReference type="ARBA" id="ARBA00023136"/>
    </source>
</evidence>
<evidence type="ECO:0000256" key="10">
    <source>
        <dbReference type="SAM" id="Phobius"/>
    </source>
</evidence>
<proteinExistence type="predicted"/>
<evidence type="ECO:0000259" key="11">
    <source>
        <dbReference type="Pfam" id="PF02705"/>
    </source>
</evidence>
<feature type="transmembrane region" description="Helical" evidence="10">
    <location>
        <begin position="108"/>
        <end position="136"/>
    </location>
</feature>
<keyword evidence="6" id="KW-0630">Potassium</keyword>
<feature type="transmembrane region" description="Helical" evidence="10">
    <location>
        <begin position="21"/>
        <end position="47"/>
    </location>
</feature>
<keyword evidence="7 10" id="KW-1133">Transmembrane helix</keyword>
<feature type="transmembrane region" description="Helical" evidence="10">
    <location>
        <begin position="206"/>
        <end position="228"/>
    </location>
</feature>
<dbReference type="EMBL" id="FMAQ01000006">
    <property type="protein sequence ID" value="SCC11176.1"/>
    <property type="molecule type" value="Genomic_DNA"/>
</dbReference>
<keyword evidence="14" id="KW-1185">Reference proteome</keyword>
<dbReference type="STRING" id="1798182.GA0061081_10632"/>
<evidence type="ECO:0000256" key="3">
    <source>
        <dbReference type="ARBA" id="ARBA00022538"/>
    </source>
</evidence>
<evidence type="ECO:0000313" key="14">
    <source>
        <dbReference type="Proteomes" id="UP000199670"/>
    </source>
</evidence>
<dbReference type="PANTHER" id="PTHR30540:SF83">
    <property type="entry name" value="K+ POTASSIUM TRANSPORTER"/>
    <property type="match status" value="1"/>
</dbReference>
<dbReference type="InterPro" id="IPR053952">
    <property type="entry name" value="K_trans_C"/>
</dbReference>
<feature type="domain" description="K+ potassium transporter integral membrane" evidence="11">
    <location>
        <begin position="24"/>
        <end position="460"/>
    </location>
</feature>
<evidence type="ECO:0000256" key="2">
    <source>
        <dbReference type="ARBA" id="ARBA00022448"/>
    </source>
</evidence>
<feature type="transmembrane region" description="Helical" evidence="10">
    <location>
        <begin position="249"/>
        <end position="270"/>
    </location>
</feature>
<evidence type="ECO:0000313" key="13">
    <source>
        <dbReference type="EMBL" id="SCC11176.1"/>
    </source>
</evidence>
<evidence type="ECO:0000256" key="4">
    <source>
        <dbReference type="ARBA" id="ARBA00022692"/>
    </source>
</evidence>
<comment type="subcellular location">
    <subcellularLocation>
        <location evidence="1">Membrane</location>
        <topology evidence="1">Multi-pass membrane protein</topology>
    </subcellularLocation>
</comment>
<dbReference type="GO" id="GO:0016020">
    <property type="term" value="C:membrane"/>
    <property type="evidence" value="ECO:0007669"/>
    <property type="project" value="UniProtKB-SubCell"/>
</dbReference>
<sequence>MRIILSHTKMNNSNHKIPVGIVGIISAIGIVYGDIGTSPLYVLKSIIHGLPDNQWANPFYILGAVSCVIWTLTIQTTLKYVIITLRADNKGEGGILSLYALIRRRYKWTFVIAIIGAAALLADSAITPAITIITAIEGLNVIYPHIPIIPITVFLILTLFVIQPLGTGALGRYFGVSMTIWFTILCLLGLYRLLPHCDVLVAFNPVYAIRFIIEAPDALVILGAIFMCTTGAEALYSDLGHCGLKNIRISWGYVKFCLIINYLGQAAWVIYNPHLINADINPFFMIMPEWFRLIGIIMSTCAAFIACQALISGSFTIISEAMSLDLWPYVHVQYPTLIKGQVYIRSINYILCALCIAMVLGFCSSTNLEAAYGLAITLSMLMTTVLLFFYFMKNNKPLWYSIPLTLFFMSIESGFFIANIQKFFHGGFASILIAGFIFIIMYSWITGRNLKREHNSFDKLDDDYLAKIIAVSHDKSIEKIATHLFYLTRAQSAHAVESKITYSLFERKPKRADTYWFISINRMDEPYQFEYEIEVLVPYKVFRIDLNIGFKVDMHVEQYAQLIATRTEQQNLVNLSSRYSSVKDRRGDSLYVIVERTLRNVDINFINRPILAIYSFIKRQFTSDIDMFDIDPSTALVEFVPIVVSEYENDNKTLKQLIEQSKMSVTGKLESTDKE</sequence>
<dbReference type="PANTHER" id="PTHR30540">
    <property type="entry name" value="OSMOTIC STRESS POTASSIUM TRANSPORTER"/>
    <property type="match status" value="1"/>
</dbReference>
<feature type="transmembrane region" description="Helical" evidence="10">
    <location>
        <begin position="59"/>
        <end position="82"/>
    </location>
</feature>
<feature type="transmembrane region" description="Helical" evidence="10">
    <location>
        <begin position="347"/>
        <end position="364"/>
    </location>
</feature>
<dbReference type="InterPro" id="IPR053951">
    <property type="entry name" value="K_trans_N"/>
</dbReference>